<organism evidence="20 21">
    <name type="scientific">Furfurilactobacillus rossiae DSM 15814</name>
    <dbReference type="NCBI Taxonomy" id="1114972"/>
    <lineage>
        <taxon>Bacteria</taxon>
        <taxon>Bacillati</taxon>
        <taxon>Bacillota</taxon>
        <taxon>Bacilli</taxon>
        <taxon>Lactobacillales</taxon>
        <taxon>Lactobacillaceae</taxon>
        <taxon>Furfurilactobacillus</taxon>
    </lineage>
</organism>
<comment type="pathway">
    <text evidence="3 19">Cofactor biosynthesis; adenosylcobalamin biosynthesis; adenosylcobalamin from cob(II)yrinate a,c-diamide: step 7/7.</text>
</comment>
<evidence type="ECO:0000256" key="5">
    <source>
        <dbReference type="ARBA" id="ARBA00013200"/>
    </source>
</evidence>
<protein>
    <recommendedName>
        <fullName evidence="6 19">Adenosylcobinamide-GDP ribazoletransferase</fullName>
        <ecNumber evidence="5 19">2.7.8.26</ecNumber>
    </recommendedName>
    <alternativeName>
        <fullName evidence="16 19">Cobalamin synthase</fullName>
    </alternativeName>
    <alternativeName>
        <fullName evidence="15 19">Cobalamin-5'-phosphate synthase</fullName>
    </alternativeName>
</protein>
<evidence type="ECO:0000256" key="10">
    <source>
        <dbReference type="ARBA" id="ARBA00022692"/>
    </source>
</evidence>
<comment type="similarity">
    <text evidence="4 19">Belongs to the CobS family.</text>
</comment>
<name>A0A0R1RPU4_9LACO</name>
<dbReference type="PANTHER" id="PTHR34148">
    <property type="entry name" value="ADENOSYLCOBINAMIDE-GDP RIBAZOLETRANSFERASE"/>
    <property type="match status" value="1"/>
</dbReference>
<comment type="subcellular location">
    <subcellularLocation>
        <location evidence="2 19">Cell membrane</location>
        <topology evidence="2 19">Multi-pass membrane protein</topology>
    </subcellularLocation>
</comment>
<evidence type="ECO:0000256" key="7">
    <source>
        <dbReference type="ARBA" id="ARBA00022475"/>
    </source>
</evidence>
<evidence type="ECO:0000256" key="18">
    <source>
        <dbReference type="ARBA" id="ARBA00049504"/>
    </source>
</evidence>
<evidence type="ECO:0000256" key="15">
    <source>
        <dbReference type="ARBA" id="ARBA00032605"/>
    </source>
</evidence>
<dbReference type="EMBL" id="AZFF01000005">
    <property type="protein sequence ID" value="KRL56146.1"/>
    <property type="molecule type" value="Genomic_DNA"/>
</dbReference>
<comment type="cofactor">
    <cofactor evidence="1 19">
        <name>Mg(2+)</name>
        <dbReference type="ChEBI" id="CHEBI:18420"/>
    </cofactor>
</comment>
<keyword evidence="21" id="KW-1185">Reference proteome</keyword>
<keyword evidence="8 19" id="KW-0169">Cobalamin biosynthesis</keyword>
<evidence type="ECO:0000313" key="21">
    <source>
        <dbReference type="Proteomes" id="UP000051999"/>
    </source>
</evidence>
<evidence type="ECO:0000256" key="17">
    <source>
        <dbReference type="ARBA" id="ARBA00048623"/>
    </source>
</evidence>
<keyword evidence="9 19" id="KW-0808">Transferase</keyword>
<dbReference type="Pfam" id="PF02654">
    <property type="entry name" value="CobS"/>
    <property type="match status" value="1"/>
</dbReference>
<evidence type="ECO:0000256" key="6">
    <source>
        <dbReference type="ARBA" id="ARBA00015850"/>
    </source>
</evidence>
<feature type="transmembrane region" description="Helical" evidence="19">
    <location>
        <begin position="108"/>
        <end position="131"/>
    </location>
</feature>
<dbReference type="RefSeq" id="WP_225436691.1">
    <property type="nucleotide sequence ID" value="NZ_AZFF01000005.1"/>
</dbReference>
<comment type="function">
    <text evidence="14 19">Joins adenosylcobinamide-GDP and alpha-ribazole to generate adenosylcobalamin (Ado-cobalamin). Also synthesizes adenosylcobalamin 5'-phosphate from adenosylcobinamide-GDP and alpha-ribazole 5'-phosphate.</text>
</comment>
<dbReference type="InterPro" id="IPR003805">
    <property type="entry name" value="CobS"/>
</dbReference>
<evidence type="ECO:0000313" key="20">
    <source>
        <dbReference type="EMBL" id="KRL56146.1"/>
    </source>
</evidence>
<keyword evidence="12 19" id="KW-1133">Transmembrane helix</keyword>
<dbReference type="eggNOG" id="COG0368">
    <property type="taxonomic scope" value="Bacteria"/>
</dbReference>
<dbReference type="UniPathway" id="UPA00148">
    <property type="reaction ID" value="UER00238"/>
</dbReference>
<keyword evidence="10 19" id="KW-0812">Transmembrane</keyword>
<evidence type="ECO:0000256" key="12">
    <source>
        <dbReference type="ARBA" id="ARBA00022989"/>
    </source>
</evidence>
<dbReference type="AlphaFoldDB" id="A0A0R1RPU4"/>
<feature type="transmembrane region" description="Helical" evidence="19">
    <location>
        <begin position="219"/>
        <end position="244"/>
    </location>
</feature>
<dbReference type="GO" id="GO:0005886">
    <property type="term" value="C:plasma membrane"/>
    <property type="evidence" value="ECO:0007669"/>
    <property type="project" value="UniProtKB-SubCell"/>
</dbReference>
<dbReference type="GO" id="GO:0008818">
    <property type="term" value="F:cobalamin 5'-phosphate synthase activity"/>
    <property type="evidence" value="ECO:0007669"/>
    <property type="project" value="UniProtKB-UniRule"/>
</dbReference>
<evidence type="ECO:0000256" key="14">
    <source>
        <dbReference type="ARBA" id="ARBA00025228"/>
    </source>
</evidence>
<feature type="transmembrane region" description="Helical" evidence="19">
    <location>
        <begin position="137"/>
        <end position="159"/>
    </location>
</feature>
<comment type="catalytic activity">
    <reaction evidence="17 19">
        <text>alpha-ribazole + adenosylcob(III)inamide-GDP = adenosylcob(III)alamin + GMP + H(+)</text>
        <dbReference type="Rhea" id="RHEA:16049"/>
        <dbReference type="ChEBI" id="CHEBI:10329"/>
        <dbReference type="ChEBI" id="CHEBI:15378"/>
        <dbReference type="ChEBI" id="CHEBI:18408"/>
        <dbReference type="ChEBI" id="CHEBI:58115"/>
        <dbReference type="ChEBI" id="CHEBI:60487"/>
        <dbReference type="EC" id="2.7.8.26"/>
    </reaction>
</comment>
<feature type="transmembrane region" description="Helical" evidence="19">
    <location>
        <begin position="35"/>
        <end position="58"/>
    </location>
</feature>
<keyword evidence="11 19" id="KW-0460">Magnesium</keyword>
<dbReference type="PATRIC" id="fig|1114972.6.peg.2237"/>
<evidence type="ECO:0000256" key="2">
    <source>
        <dbReference type="ARBA" id="ARBA00004651"/>
    </source>
</evidence>
<evidence type="ECO:0000256" key="8">
    <source>
        <dbReference type="ARBA" id="ARBA00022573"/>
    </source>
</evidence>
<comment type="catalytic activity">
    <reaction evidence="18 19">
        <text>alpha-ribazole 5'-phosphate + adenosylcob(III)inamide-GDP = adenosylcob(III)alamin 5'-phosphate + GMP + H(+)</text>
        <dbReference type="Rhea" id="RHEA:23560"/>
        <dbReference type="ChEBI" id="CHEBI:15378"/>
        <dbReference type="ChEBI" id="CHEBI:57918"/>
        <dbReference type="ChEBI" id="CHEBI:58115"/>
        <dbReference type="ChEBI" id="CHEBI:60487"/>
        <dbReference type="ChEBI" id="CHEBI:60493"/>
        <dbReference type="EC" id="2.7.8.26"/>
    </reaction>
</comment>
<dbReference type="HAMAP" id="MF_00719">
    <property type="entry name" value="CobS"/>
    <property type="match status" value="1"/>
</dbReference>
<evidence type="ECO:0000256" key="13">
    <source>
        <dbReference type="ARBA" id="ARBA00023136"/>
    </source>
</evidence>
<dbReference type="STRING" id="1114972.FD35_GL002186"/>
<feature type="transmembrane region" description="Helical" evidence="19">
    <location>
        <begin position="180"/>
        <end position="213"/>
    </location>
</feature>
<evidence type="ECO:0000256" key="3">
    <source>
        <dbReference type="ARBA" id="ARBA00004663"/>
    </source>
</evidence>
<dbReference type="GO" id="GO:0009236">
    <property type="term" value="P:cobalamin biosynthetic process"/>
    <property type="evidence" value="ECO:0007669"/>
    <property type="project" value="UniProtKB-UniRule"/>
</dbReference>
<dbReference type="GO" id="GO:0051073">
    <property type="term" value="F:adenosylcobinamide-GDP ribazoletransferase activity"/>
    <property type="evidence" value="ECO:0007669"/>
    <property type="project" value="UniProtKB-UniRule"/>
</dbReference>
<dbReference type="PANTHER" id="PTHR34148:SF1">
    <property type="entry name" value="ADENOSYLCOBINAMIDE-GDP RIBAZOLETRANSFERASE"/>
    <property type="match status" value="1"/>
</dbReference>
<reference evidence="20 21" key="1">
    <citation type="journal article" date="2015" name="Genome Announc.">
        <title>Expanding the biotechnology potential of lactobacilli through comparative genomics of 213 strains and associated genera.</title>
        <authorList>
            <person name="Sun Z."/>
            <person name="Harris H.M."/>
            <person name="McCann A."/>
            <person name="Guo C."/>
            <person name="Argimon S."/>
            <person name="Zhang W."/>
            <person name="Yang X."/>
            <person name="Jeffery I.B."/>
            <person name="Cooney J.C."/>
            <person name="Kagawa T.F."/>
            <person name="Liu W."/>
            <person name="Song Y."/>
            <person name="Salvetti E."/>
            <person name="Wrobel A."/>
            <person name="Rasinkangas P."/>
            <person name="Parkhill J."/>
            <person name="Rea M.C."/>
            <person name="O'Sullivan O."/>
            <person name="Ritari J."/>
            <person name="Douillard F.P."/>
            <person name="Paul Ross R."/>
            <person name="Yang R."/>
            <person name="Briner A.E."/>
            <person name="Felis G.E."/>
            <person name="de Vos W.M."/>
            <person name="Barrangou R."/>
            <person name="Klaenhammer T.R."/>
            <person name="Caufield P.W."/>
            <person name="Cui Y."/>
            <person name="Zhang H."/>
            <person name="O'Toole P.W."/>
        </authorList>
    </citation>
    <scope>NUCLEOTIDE SEQUENCE [LARGE SCALE GENOMIC DNA]</scope>
    <source>
        <strain evidence="20 21">DSM 15814</strain>
    </source>
</reference>
<evidence type="ECO:0000256" key="11">
    <source>
        <dbReference type="ARBA" id="ARBA00022842"/>
    </source>
</evidence>
<keyword evidence="13 19" id="KW-0472">Membrane</keyword>
<keyword evidence="7 19" id="KW-1003">Cell membrane</keyword>
<evidence type="ECO:0000256" key="16">
    <source>
        <dbReference type="ARBA" id="ARBA00032853"/>
    </source>
</evidence>
<gene>
    <name evidence="19" type="primary">cobS</name>
    <name evidence="20" type="ORF">FD35_GL002186</name>
</gene>
<dbReference type="EC" id="2.7.8.26" evidence="5 19"/>
<sequence length="258" mass="28180">MMFGAIILFTQFFTRITVPVAIPNPMAKFNHSVQYLTVFGLLLGLLEGAIYFGLTFILPSSFAWILAILADALLTGGFHLDAFADTADAIFSSRTPDKMRAIMKDSRLGTMGVLALITYYAVMLNSIAVLGKTLNHWQLAGLIVLLTTTAKAGLTILTWHMHYAGEQGGLAEMWQGVKTWQIVIGEVIYLILSVFLAGISGFISAVIVLVLAWPYRQHFVHLFGGLTGDTIGAFTCVAQLVFLLSEMILNYTGLVSHL</sequence>
<evidence type="ECO:0000256" key="4">
    <source>
        <dbReference type="ARBA" id="ARBA00010561"/>
    </source>
</evidence>
<proteinExistence type="inferred from homology"/>
<accession>A0A0R1RPU4</accession>
<evidence type="ECO:0000256" key="9">
    <source>
        <dbReference type="ARBA" id="ARBA00022679"/>
    </source>
</evidence>
<comment type="caution">
    <text evidence="20">The sequence shown here is derived from an EMBL/GenBank/DDBJ whole genome shotgun (WGS) entry which is preliminary data.</text>
</comment>
<dbReference type="Proteomes" id="UP000051999">
    <property type="component" value="Unassembled WGS sequence"/>
</dbReference>
<evidence type="ECO:0000256" key="1">
    <source>
        <dbReference type="ARBA" id="ARBA00001946"/>
    </source>
</evidence>
<evidence type="ECO:0000256" key="19">
    <source>
        <dbReference type="HAMAP-Rule" id="MF_00719"/>
    </source>
</evidence>